<dbReference type="STRING" id="198616.SAMN05216193_1248"/>
<dbReference type="RefSeq" id="WP_084314978.1">
    <property type="nucleotide sequence ID" value="NZ_FNIJ01000024.1"/>
</dbReference>
<dbReference type="InterPro" id="IPR052945">
    <property type="entry name" value="Mitotic_Regulator"/>
</dbReference>
<dbReference type="EMBL" id="FNIJ01000024">
    <property type="protein sequence ID" value="SDP16830.1"/>
    <property type="molecule type" value="Genomic_DNA"/>
</dbReference>
<proteinExistence type="predicted"/>
<dbReference type="InterPro" id="IPR011990">
    <property type="entry name" value="TPR-like_helical_dom_sf"/>
</dbReference>
<accession>A0A1H0QI01</accession>
<gene>
    <name evidence="1" type="ORF">SAMN05216193_1248</name>
</gene>
<dbReference type="PANTHER" id="PTHR43628:SF1">
    <property type="entry name" value="CHITIN SYNTHASE REGULATORY FACTOR 2-RELATED"/>
    <property type="match status" value="1"/>
</dbReference>
<dbReference type="SMART" id="SM00671">
    <property type="entry name" value="SEL1"/>
    <property type="match status" value="5"/>
</dbReference>
<name>A0A1H0QI01_9PSED</name>
<dbReference type="AlphaFoldDB" id="A0A1H0QI01"/>
<evidence type="ECO:0000313" key="2">
    <source>
        <dbReference type="Proteomes" id="UP000242957"/>
    </source>
</evidence>
<sequence length="266" mass="29459">MTFYLRRSEELSPEELQQRLAENPREAARLILAAAREGELEAQALLGQILLDGHGIQRDPALAITWFRIAAERGQPMARNMLGRCLEHGWGCTANAAEAARHYRIAADAGLDWAMYNLANLHATGRGVALDQQRAFALYQSAARLGHAKSLNLLGRYYEEGLVVERDLDYAFACYLRSAEGGDFRGQFSHAAVLAGQGRLAEAEDWLRRALEGGNLNFLRVARSQLEGSPYRPLRQLALDYYQRAAELGDDADLQALQDAAGRFAA</sequence>
<evidence type="ECO:0008006" key="3">
    <source>
        <dbReference type="Google" id="ProtNLM"/>
    </source>
</evidence>
<dbReference type="InterPro" id="IPR006597">
    <property type="entry name" value="Sel1-like"/>
</dbReference>
<dbReference type="SUPFAM" id="SSF81901">
    <property type="entry name" value="HCP-like"/>
    <property type="match status" value="1"/>
</dbReference>
<evidence type="ECO:0000313" key="1">
    <source>
        <dbReference type="EMBL" id="SDP16830.1"/>
    </source>
</evidence>
<organism evidence="1 2">
    <name type="scientific">Pseudomonas jinjuensis</name>
    <dbReference type="NCBI Taxonomy" id="198616"/>
    <lineage>
        <taxon>Bacteria</taxon>
        <taxon>Pseudomonadati</taxon>
        <taxon>Pseudomonadota</taxon>
        <taxon>Gammaproteobacteria</taxon>
        <taxon>Pseudomonadales</taxon>
        <taxon>Pseudomonadaceae</taxon>
        <taxon>Pseudomonas</taxon>
    </lineage>
</organism>
<dbReference type="Proteomes" id="UP000242957">
    <property type="component" value="Unassembled WGS sequence"/>
</dbReference>
<protein>
    <recommendedName>
        <fullName evidence="3">TPR repeat</fullName>
    </recommendedName>
</protein>
<dbReference type="OrthoDB" id="6810016at2"/>
<reference evidence="2" key="1">
    <citation type="submission" date="2016-10" db="EMBL/GenBank/DDBJ databases">
        <authorList>
            <person name="Varghese N."/>
            <person name="Submissions S."/>
        </authorList>
    </citation>
    <scope>NUCLEOTIDE SEQUENCE [LARGE SCALE GENOMIC DNA]</scope>
    <source>
        <strain evidence="2">JCM 21621</strain>
    </source>
</reference>
<dbReference type="Gene3D" id="1.25.40.10">
    <property type="entry name" value="Tetratricopeptide repeat domain"/>
    <property type="match status" value="1"/>
</dbReference>
<dbReference type="Pfam" id="PF08238">
    <property type="entry name" value="Sel1"/>
    <property type="match status" value="5"/>
</dbReference>
<keyword evidence="2" id="KW-1185">Reference proteome</keyword>
<dbReference type="PANTHER" id="PTHR43628">
    <property type="entry name" value="ACTIVATOR OF C KINASE PROTEIN 1-RELATED"/>
    <property type="match status" value="1"/>
</dbReference>